<accession>A0A918ESK5</accession>
<evidence type="ECO:0000256" key="1">
    <source>
        <dbReference type="SAM" id="MobiDB-lite"/>
    </source>
</evidence>
<dbReference type="InterPro" id="IPR045993">
    <property type="entry name" value="DUF5949"/>
</dbReference>
<comment type="caution">
    <text evidence="2">The sequence shown here is derived from an EMBL/GenBank/DDBJ whole genome shotgun (WGS) entry which is preliminary data.</text>
</comment>
<keyword evidence="3" id="KW-1185">Reference proteome</keyword>
<dbReference type="Pfam" id="PF19374">
    <property type="entry name" value="DUF5949"/>
    <property type="match status" value="1"/>
</dbReference>
<dbReference type="Proteomes" id="UP000620156">
    <property type="component" value="Unassembled WGS sequence"/>
</dbReference>
<proteinExistence type="predicted"/>
<name>A0A918ESK5_9ACTN</name>
<dbReference type="RefSeq" id="WP_229821011.1">
    <property type="nucleotide sequence ID" value="NZ_BMQK01000004.1"/>
</dbReference>
<feature type="region of interest" description="Disordered" evidence="1">
    <location>
        <begin position="1"/>
        <end position="31"/>
    </location>
</feature>
<dbReference type="EMBL" id="BMQK01000004">
    <property type="protein sequence ID" value="GGQ55320.1"/>
    <property type="molecule type" value="Genomic_DNA"/>
</dbReference>
<organism evidence="2 3">
    <name type="scientific">Streptomyces ruber</name>
    <dbReference type="NCBI Taxonomy" id="83378"/>
    <lineage>
        <taxon>Bacteria</taxon>
        <taxon>Bacillati</taxon>
        <taxon>Actinomycetota</taxon>
        <taxon>Actinomycetes</taxon>
        <taxon>Kitasatosporales</taxon>
        <taxon>Streptomycetaceae</taxon>
        <taxon>Streptomyces</taxon>
    </lineage>
</organism>
<protein>
    <submittedName>
        <fullName evidence="2">Uncharacterized protein</fullName>
    </submittedName>
</protein>
<sequence>MAWTGGTPDGDMPHLLAYPLGDGENGPETSSAAVGRLLRDTGLATGSTDARPTGTAGRPEPPVTLLVEAGRAVVTMPCFSARCPAPPEWLAAVAERGYAHLLVVTRPWPEAAPGRSVEPEALAAFAGAPETLAGAAHVILPARGPRD</sequence>
<reference evidence="2" key="1">
    <citation type="journal article" date="2014" name="Int. J. Syst. Evol. Microbiol.">
        <title>Complete genome sequence of Corynebacterium casei LMG S-19264T (=DSM 44701T), isolated from a smear-ripened cheese.</title>
        <authorList>
            <consortium name="US DOE Joint Genome Institute (JGI-PGF)"/>
            <person name="Walter F."/>
            <person name="Albersmeier A."/>
            <person name="Kalinowski J."/>
            <person name="Ruckert C."/>
        </authorList>
    </citation>
    <scope>NUCLEOTIDE SEQUENCE</scope>
    <source>
        <strain evidence="2">JCM 3131</strain>
    </source>
</reference>
<evidence type="ECO:0000313" key="3">
    <source>
        <dbReference type="Proteomes" id="UP000620156"/>
    </source>
</evidence>
<gene>
    <name evidence="2" type="ORF">GCM10010145_26310</name>
</gene>
<dbReference type="AlphaFoldDB" id="A0A918ESK5"/>
<evidence type="ECO:0000313" key="2">
    <source>
        <dbReference type="EMBL" id="GGQ55320.1"/>
    </source>
</evidence>
<reference evidence="2" key="2">
    <citation type="submission" date="2020-09" db="EMBL/GenBank/DDBJ databases">
        <authorList>
            <person name="Sun Q."/>
            <person name="Ohkuma M."/>
        </authorList>
    </citation>
    <scope>NUCLEOTIDE SEQUENCE</scope>
    <source>
        <strain evidence="2">JCM 3131</strain>
    </source>
</reference>